<feature type="transmembrane region" description="Helical" evidence="6">
    <location>
        <begin position="48"/>
        <end position="68"/>
    </location>
</feature>
<comment type="caution">
    <text evidence="8">The sequence shown here is derived from an EMBL/GenBank/DDBJ whole genome shotgun (WGS) entry which is preliminary data.</text>
</comment>
<evidence type="ECO:0000256" key="3">
    <source>
        <dbReference type="ARBA" id="ARBA00022692"/>
    </source>
</evidence>
<reference evidence="8" key="1">
    <citation type="submission" date="2022-01" db="EMBL/GenBank/DDBJ databases">
        <title>Corynebacterium sp. nov isolated from isolated from the feces of the greater white-fronted geese (Anser albifrons) at Poyang Lake, PR China.</title>
        <authorList>
            <person name="Liu Q."/>
        </authorList>
    </citation>
    <scope>NUCLEOTIDE SEQUENCE</scope>
    <source>
        <strain evidence="8">JCM 32435</strain>
    </source>
</reference>
<dbReference type="InterPro" id="IPR036259">
    <property type="entry name" value="MFS_trans_sf"/>
</dbReference>
<feature type="transmembrane region" description="Helical" evidence="6">
    <location>
        <begin position="257"/>
        <end position="278"/>
    </location>
</feature>
<feature type="transmembrane region" description="Helical" evidence="6">
    <location>
        <begin position="290"/>
        <end position="310"/>
    </location>
</feature>
<dbReference type="Gene3D" id="1.20.1250.20">
    <property type="entry name" value="MFS general substrate transporter like domains"/>
    <property type="match status" value="2"/>
</dbReference>
<dbReference type="GO" id="GO:0005886">
    <property type="term" value="C:plasma membrane"/>
    <property type="evidence" value="ECO:0007669"/>
    <property type="project" value="UniProtKB-SubCell"/>
</dbReference>
<organism evidence="8 9">
    <name type="scientific">Corynebacterium uropygiale</name>
    <dbReference type="NCBI Taxonomy" id="1775911"/>
    <lineage>
        <taxon>Bacteria</taxon>
        <taxon>Bacillati</taxon>
        <taxon>Actinomycetota</taxon>
        <taxon>Actinomycetes</taxon>
        <taxon>Mycobacteriales</taxon>
        <taxon>Corynebacteriaceae</taxon>
        <taxon>Corynebacterium</taxon>
    </lineage>
</organism>
<accession>A0A9X1U0D6</accession>
<keyword evidence="4 6" id="KW-1133">Transmembrane helix</keyword>
<comment type="subcellular location">
    <subcellularLocation>
        <location evidence="1">Cell membrane</location>
        <topology evidence="1">Multi-pass membrane protein</topology>
    </subcellularLocation>
</comment>
<dbReference type="PANTHER" id="PTHR42718">
    <property type="entry name" value="MAJOR FACILITATOR SUPERFAMILY MULTIDRUG TRANSPORTER MFSC"/>
    <property type="match status" value="1"/>
</dbReference>
<keyword evidence="2" id="KW-0813">Transport</keyword>
<evidence type="ECO:0000256" key="2">
    <source>
        <dbReference type="ARBA" id="ARBA00022448"/>
    </source>
</evidence>
<feature type="transmembrane region" description="Helical" evidence="6">
    <location>
        <begin position="219"/>
        <end position="237"/>
    </location>
</feature>
<feature type="transmembrane region" description="Helical" evidence="6">
    <location>
        <begin position="322"/>
        <end position="340"/>
    </location>
</feature>
<evidence type="ECO:0000256" key="5">
    <source>
        <dbReference type="ARBA" id="ARBA00023136"/>
    </source>
</evidence>
<dbReference type="PANTHER" id="PTHR42718:SF9">
    <property type="entry name" value="MAJOR FACILITATOR SUPERFAMILY MULTIDRUG TRANSPORTER MFSC"/>
    <property type="match status" value="1"/>
</dbReference>
<keyword evidence="9" id="KW-1185">Reference proteome</keyword>
<name>A0A9X1U0D6_9CORY</name>
<feature type="transmembrane region" description="Helical" evidence="6">
    <location>
        <begin position="194"/>
        <end position="213"/>
    </location>
</feature>
<dbReference type="Proteomes" id="UP001139336">
    <property type="component" value="Unassembled WGS sequence"/>
</dbReference>
<sequence length="465" mass="49633">MTKKILSPKAAVPILLITFIFSLIIDNGFKFMALAIQENFHLSASSASLQATLTGIIIGIGAVVYAALADSFSIRRLLIVGLILTAVGSIIGFVGQSSWSVVLTGRIIQTAGLAAAETLYVIYVTKHLPEKDQKTYLGFSTSAFQLAILFGTLSSGFIATYISWTAMFLLSCLALVAIPFVAKKVPEEESTRSHLDILGLFYITVVSTAAMLFLNTPNLPWLLLAVVALVFFIVHVIRNPRALVRPEFFKNWRYVFALITVAIIYSTQMGITTLVVPYAVHHLHGMNLDVASLLMAPGYATGALLGALSGRVARVLNSRQTMYLALSMIVLAMVLIAALIDGPLWVIVLAIVLFSGGFATMYAPLVNSALSTIPAAKSGIAIGFYNLTINIAIPAGIGYTAKLIDLSPNFLGFLSSAHGAEAEAQATVCWILVIIGVVGALVYVISDAILARSERAHAAQPAPTE</sequence>
<keyword evidence="3 6" id="KW-0812">Transmembrane</keyword>
<keyword evidence="5 6" id="KW-0472">Membrane</keyword>
<feature type="transmembrane region" description="Helical" evidence="6">
    <location>
        <begin position="12"/>
        <end position="36"/>
    </location>
</feature>
<protein>
    <submittedName>
        <fullName evidence="8">MFS transporter</fullName>
    </submittedName>
</protein>
<feature type="transmembrane region" description="Helical" evidence="6">
    <location>
        <begin position="382"/>
        <end position="404"/>
    </location>
</feature>
<evidence type="ECO:0000313" key="9">
    <source>
        <dbReference type="Proteomes" id="UP001139336"/>
    </source>
</evidence>
<feature type="transmembrane region" description="Helical" evidence="6">
    <location>
        <begin position="77"/>
        <end position="95"/>
    </location>
</feature>
<proteinExistence type="predicted"/>
<dbReference type="Pfam" id="PF07690">
    <property type="entry name" value="MFS_1"/>
    <property type="match status" value="1"/>
</dbReference>
<evidence type="ECO:0000313" key="8">
    <source>
        <dbReference type="EMBL" id="MCF4006363.1"/>
    </source>
</evidence>
<feature type="transmembrane region" description="Helical" evidence="6">
    <location>
        <begin position="136"/>
        <end position="155"/>
    </location>
</feature>
<dbReference type="PRINTS" id="PR01036">
    <property type="entry name" value="TCRTETB"/>
</dbReference>
<feature type="transmembrane region" description="Helical" evidence="6">
    <location>
        <begin position="107"/>
        <end position="124"/>
    </location>
</feature>
<gene>
    <name evidence="8" type="ORF">L1O03_04100</name>
</gene>
<dbReference type="SUPFAM" id="SSF103473">
    <property type="entry name" value="MFS general substrate transporter"/>
    <property type="match status" value="1"/>
</dbReference>
<dbReference type="InterPro" id="IPR011701">
    <property type="entry name" value="MFS"/>
</dbReference>
<evidence type="ECO:0000256" key="6">
    <source>
        <dbReference type="SAM" id="Phobius"/>
    </source>
</evidence>
<dbReference type="AlphaFoldDB" id="A0A9X1U0D6"/>
<feature type="domain" description="Major facilitator superfamily (MFS) profile" evidence="7">
    <location>
        <begin position="6"/>
        <end position="454"/>
    </location>
</feature>
<feature type="transmembrane region" description="Helical" evidence="6">
    <location>
        <begin position="424"/>
        <end position="445"/>
    </location>
</feature>
<dbReference type="InterPro" id="IPR020846">
    <property type="entry name" value="MFS_dom"/>
</dbReference>
<feature type="transmembrane region" description="Helical" evidence="6">
    <location>
        <begin position="161"/>
        <end position="182"/>
    </location>
</feature>
<dbReference type="RefSeq" id="WP_236118170.1">
    <property type="nucleotide sequence ID" value="NZ_JAKGSI010000002.1"/>
</dbReference>
<evidence type="ECO:0000256" key="1">
    <source>
        <dbReference type="ARBA" id="ARBA00004651"/>
    </source>
</evidence>
<dbReference type="GO" id="GO:0022857">
    <property type="term" value="F:transmembrane transporter activity"/>
    <property type="evidence" value="ECO:0007669"/>
    <property type="project" value="InterPro"/>
</dbReference>
<dbReference type="EMBL" id="JAKGSI010000002">
    <property type="protein sequence ID" value="MCF4006363.1"/>
    <property type="molecule type" value="Genomic_DNA"/>
</dbReference>
<evidence type="ECO:0000259" key="7">
    <source>
        <dbReference type="PROSITE" id="PS50850"/>
    </source>
</evidence>
<dbReference type="PROSITE" id="PS50850">
    <property type="entry name" value="MFS"/>
    <property type="match status" value="1"/>
</dbReference>
<evidence type="ECO:0000256" key="4">
    <source>
        <dbReference type="ARBA" id="ARBA00022989"/>
    </source>
</evidence>
<feature type="transmembrane region" description="Helical" evidence="6">
    <location>
        <begin position="346"/>
        <end position="370"/>
    </location>
</feature>